<keyword evidence="5 8" id="KW-1133">Transmembrane helix</keyword>
<dbReference type="Pfam" id="PF09594">
    <property type="entry name" value="GT87"/>
    <property type="match status" value="1"/>
</dbReference>
<feature type="transmembrane region" description="Helical" evidence="8">
    <location>
        <begin position="309"/>
        <end position="325"/>
    </location>
</feature>
<dbReference type="RefSeq" id="WP_377260550.1">
    <property type="nucleotide sequence ID" value="NZ_JBHLUH010000079.1"/>
</dbReference>
<evidence type="ECO:0000256" key="2">
    <source>
        <dbReference type="ARBA" id="ARBA00022475"/>
    </source>
</evidence>
<keyword evidence="6 8" id="KW-0472">Membrane</keyword>
<proteinExistence type="inferred from homology"/>
<dbReference type="InterPro" id="IPR016570">
    <property type="entry name" value="UCP010361"/>
</dbReference>
<name>A0ABV6MFU3_9ACTN</name>
<evidence type="ECO:0000256" key="4">
    <source>
        <dbReference type="ARBA" id="ARBA00022692"/>
    </source>
</evidence>
<feature type="transmembrane region" description="Helical" evidence="8">
    <location>
        <begin position="189"/>
        <end position="217"/>
    </location>
</feature>
<keyword evidence="10" id="KW-1185">Reference proteome</keyword>
<dbReference type="PIRSF" id="PIRSF010361">
    <property type="entry name" value="UCP010361"/>
    <property type="match status" value="1"/>
</dbReference>
<comment type="caution">
    <text evidence="9">The sequence shown here is derived from an EMBL/GenBank/DDBJ whole genome shotgun (WGS) entry which is preliminary data.</text>
</comment>
<evidence type="ECO:0000256" key="7">
    <source>
        <dbReference type="ARBA" id="ARBA00024033"/>
    </source>
</evidence>
<protein>
    <submittedName>
        <fullName evidence="9">Glycosyltransferase family 87 protein</fullName>
    </submittedName>
</protein>
<evidence type="ECO:0000256" key="5">
    <source>
        <dbReference type="ARBA" id="ARBA00022989"/>
    </source>
</evidence>
<dbReference type="InterPro" id="IPR018584">
    <property type="entry name" value="GT87"/>
</dbReference>
<evidence type="ECO:0000313" key="10">
    <source>
        <dbReference type="Proteomes" id="UP001589867"/>
    </source>
</evidence>
<feature type="transmembrane region" description="Helical" evidence="8">
    <location>
        <begin position="224"/>
        <end position="245"/>
    </location>
</feature>
<evidence type="ECO:0000313" key="9">
    <source>
        <dbReference type="EMBL" id="MFC0533238.1"/>
    </source>
</evidence>
<feature type="transmembrane region" description="Helical" evidence="8">
    <location>
        <begin position="152"/>
        <end position="183"/>
    </location>
</feature>
<evidence type="ECO:0000256" key="1">
    <source>
        <dbReference type="ARBA" id="ARBA00004651"/>
    </source>
</evidence>
<feature type="transmembrane region" description="Helical" evidence="8">
    <location>
        <begin position="277"/>
        <end position="302"/>
    </location>
</feature>
<accession>A0ABV6MFU3</accession>
<dbReference type="Proteomes" id="UP001589867">
    <property type="component" value="Unassembled WGS sequence"/>
</dbReference>
<feature type="transmembrane region" description="Helical" evidence="8">
    <location>
        <begin position="354"/>
        <end position="371"/>
    </location>
</feature>
<evidence type="ECO:0000256" key="8">
    <source>
        <dbReference type="SAM" id="Phobius"/>
    </source>
</evidence>
<feature type="transmembrane region" description="Helical" evidence="8">
    <location>
        <begin position="121"/>
        <end position="140"/>
    </location>
</feature>
<comment type="similarity">
    <text evidence="7">Belongs to the glycosyltransferase 87 family.</text>
</comment>
<organism evidence="9 10">
    <name type="scientific">Phytohabitans kaempferiae</name>
    <dbReference type="NCBI Taxonomy" id="1620943"/>
    <lineage>
        <taxon>Bacteria</taxon>
        <taxon>Bacillati</taxon>
        <taxon>Actinomycetota</taxon>
        <taxon>Actinomycetes</taxon>
        <taxon>Micromonosporales</taxon>
        <taxon>Micromonosporaceae</taxon>
    </lineage>
</organism>
<keyword evidence="3" id="KW-0808">Transferase</keyword>
<keyword evidence="4 8" id="KW-0812">Transmembrane</keyword>
<dbReference type="EMBL" id="JBHLUH010000079">
    <property type="protein sequence ID" value="MFC0533238.1"/>
    <property type="molecule type" value="Genomic_DNA"/>
</dbReference>
<feature type="transmembrane region" description="Helical" evidence="8">
    <location>
        <begin position="331"/>
        <end position="347"/>
    </location>
</feature>
<feature type="transmembrane region" description="Helical" evidence="8">
    <location>
        <begin position="19"/>
        <end position="36"/>
    </location>
</feature>
<evidence type="ECO:0000256" key="6">
    <source>
        <dbReference type="ARBA" id="ARBA00023136"/>
    </source>
</evidence>
<gene>
    <name evidence="9" type="ORF">ACFFIA_37090</name>
</gene>
<keyword evidence="2" id="KW-1003">Cell membrane</keyword>
<reference evidence="9 10" key="1">
    <citation type="submission" date="2024-09" db="EMBL/GenBank/DDBJ databases">
        <authorList>
            <person name="Sun Q."/>
            <person name="Mori K."/>
        </authorList>
    </citation>
    <scope>NUCLEOTIDE SEQUENCE [LARGE SCALE GENOMIC DNA]</scope>
    <source>
        <strain evidence="9 10">TBRC 3947</strain>
    </source>
</reference>
<evidence type="ECO:0000256" key="3">
    <source>
        <dbReference type="ARBA" id="ARBA00022679"/>
    </source>
</evidence>
<comment type="subcellular location">
    <subcellularLocation>
        <location evidence="1">Cell membrane</location>
        <topology evidence="1">Multi-pass membrane protein</topology>
    </subcellularLocation>
</comment>
<sequence length="421" mass="45637">MEQALAAPARQWRSLRTGLALPLAVTGLAFLLGYWQKATCYAAAWPRGNRLAYAESCYSDIPVLFRERGLIAGIFPYAPESWRHPLEYPVLTGIVMDATARLTRAVGGGGESGLTRTYFDVNVVVLLGFALATVAVVWALPRDARHRLVGALLVASAPVLAFTGTINWDLVAVLAAVAALLAWSRGRPLVAGILIGLGTAAKLFPLFILGPLLLLCLRGHTMPAFARTATGAVAAWVAVNLPVALRYPDGWLLFFRFNSDRPAEVGSPWYGLDLVGWGVPALNLVAPLCFAALCAGVAWVAWRAPEPPAVAPLAFLVIAAFLMTNKVYSPQYVLWMLPFGALAVGALRGKRPLVVWGAWQAAEVLYWYMVWDHLEMGHRINGVAGALYLLSIVLRLAATTWLCAIVTRNMWTNTQPAVLER</sequence>
<feature type="transmembrane region" description="Helical" evidence="8">
    <location>
        <begin position="383"/>
        <end position="406"/>
    </location>
</feature>